<dbReference type="InterPro" id="IPR051681">
    <property type="entry name" value="Ser/Thr_Kinases-Pseudokinases"/>
</dbReference>
<dbReference type="InterPro" id="IPR000719">
    <property type="entry name" value="Prot_kinase_dom"/>
</dbReference>
<sequence length="748" mass="86191">MSSYKSSWGCDNRLMITHQGSYNPYELVTEGARAEPSHVHWFKPKLETMGMEQFRHVGEVLGSIRALMVFREEIRINPRQCQLLFDAFEAAFAGVSDEIRQNLRLDEKQTKWMPLEQPLKELHRVFHEGEQYIRQCLEPKDWWGRSIFLTQSVDCVDHHLYNLLCSIPVILEAIENIGEVTGDGHEDIHRRRAEFTKKYEKEWMEPKLFRHRFGNLYLVSNEMCKRMDVVAKEDKWALLETIDDMRSSLSKQENRLAELLKSPRGKILPISTLTSSPDYQFRRRLGASSHLKEIHWMGESFALKHVFCDVEQLMPETSLLSSLTHPNVLHYMYCFSDEEKKECYMVMELMNKDLSSYIKEIFCARRKVPFPLSHTVNIMLQLARGMEYLHSKKIYHGDLKPSNILVKTKNSSSSDAYVHVKIAGLAQSAAKVPSSPATGKDPCIWYAPEVLSDQEQQIEAGNVKKYTEKADVYSFGMICFELLTGKVPFEEGHLQGDKMSRNIRLGERPLFPFPSPKFLTNLTKKCWQADPNQRPSFSSICRMLRYIKRFMIMNPDNGQPDPPSPPLDYFDIETNLSKKFEGWERRELLQVYDIPFEMYAYRVIERERTSVKYKEENLISSSDASLSGEENRLPAVIQEDALSLSVTSSSSGSVKSAGNLISNGNKKTLLRKVEINPRTSKPIGKHNVKLKLEAQSQSQSPPPRLLSNGRGMRLKSENRLQAMKHVAMSPLRYPVRRKKSGRASDSDI</sequence>
<reference evidence="3 4" key="1">
    <citation type="journal article" date="2021" name="Hortic Res">
        <title>Chromosome-scale assembly of the Dendrobium chrysotoxum genome enhances the understanding of orchid evolution.</title>
        <authorList>
            <person name="Zhang Y."/>
            <person name="Zhang G.Q."/>
            <person name="Zhang D."/>
            <person name="Liu X.D."/>
            <person name="Xu X.Y."/>
            <person name="Sun W.H."/>
            <person name="Yu X."/>
            <person name="Zhu X."/>
            <person name="Wang Z.W."/>
            <person name="Zhao X."/>
            <person name="Zhong W.Y."/>
            <person name="Chen H."/>
            <person name="Yin W.L."/>
            <person name="Huang T."/>
            <person name="Niu S.C."/>
            <person name="Liu Z.J."/>
        </authorList>
    </citation>
    <scope>NUCLEOTIDE SEQUENCE [LARGE SCALE GENOMIC DNA]</scope>
    <source>
        <strain evidence="3">Lindl</strain>
    </source>
</reference>
<dbReference type="SMART" id="SM00220">
    <property type="entry name" value="S_TKc"/>
    <property type="match status" value="1"/>
</dbReference>
<dbReference type="Pfam" id="PF06760">
    <property type="entry name" value="DUF1221"/>
    <property type="match status" value="1"/>
</dbReference>
<feature type="region of interest" description="Disordered" evidence="1">
    <location>
        <begin position="692"/>
        <end position="748"/>
    </location>
</feature>
<dbReference type="Gene3D" id="1.10.510.10">
    <property type="entry name" value="Transferase(Phosphotransferase) domain 1"/>
    <property type="match status" value="1"/>
</dbReference>
<gene>
    <name evidence="3" type="ORF">IEQ34_017156</name>
</gene>
<proteinExistence type="predicted"/>
<comment type="caution">
    <text evidence="3">The sequence shown here is derived from an EMBL/GenBank/DDBJ whole genome shotgun (WGS) entry which is preliminary data.</text>
</comment>
<dbReference type="GO" id="GO:0004674">
    <property type="term" value="F:protein serine/threonine kinase activity"/>
    <property type="evidence" value="ECO:0007669"/>
    <property type="project" value="TreeGrafter"/>
</dbReference>
<dbReference type="PANTHER" id="PTHR44329">
    <property type="entry name" value="SERINE/THREONINE-PROTEIN KINASE TNNI3K-RELATED"/>
    <property type="match status" value="1"/>
</dbReference>
<dbReference type="InterPro" id="IPR011009">
    <property type="entry name" value="Kinase-like_dom_sf"/>
</dbReference>
<evidence type="ECO:0000313" key="4">
    <source>
        <dbReference type="Proteomes" id="UP000775213"/>
    </source>
</evidence>
<dbReference type="SUPFAM" id="SSF56112">
    <property type="entry name" value="Protein kinase-like (PK-like)"/>
    <property type="match status" value="1"/>
</dbReference>
<dbReference type="InterPro" id="IPR008271">
    <property type="entry name" value="Ser/Thr_kinase_AS"/>
</dbReference>
<organism evidence="3 4">
    <name type="scientific">Dendrobium chrysotoxum</name>
    <name type="common">Orchid</name>
    <dbReference type="NCBI Taxonomy" id="161865"/>
    <lineage>
        <taxon>Eukaryota</taxon>
        <taxon>Viridiplantae</taxon>
        <taxon>Streptophyta</taxon>
        <taxon>Embryophyta</taxon>
        <taxon>Tracheophyta</taxon>
        <taxon>Spermatophyta</taxon>
        <taxon>Magnoliopsida</taxon>
        <taxon>Liliopsida</taxon>
        <taxon>Asparagales</taxon>
        <taxon>Orchidaceae</taxon>
        <taxon>Epidendroideae</taxon>
        <taxon>Malaxideae</taxon>
        <taxon>Dendrobiinae</taxon>
        <taxon>Dendrobium</taxon>
    </lineage>
</organism>
<dbReference type="PROSITE" id="PS00108">
    <property type="entry name" value="PROTEIN_KINASE_ST"/>
    <property type="match status" value="1"/>
</dbReference>
<dbReference type="Proteomes" id="UP000775213">
    <property type="component" value="Unassembled WGS sequence"/>
</dbReference>
<name>A0AAV7G974_DENCH</name>
<dbReference type="FunFam" id="1.10.510.10:FF:000778">
    <property type="entry name" value="Kinase family protein"/>
    <property type="match status" value="1"/>
</dbReference>
<dbReference type="InterPro" id="IPR001245">
    <property type="entry name" value="Ser-Thr/Tyr_kinase_cat_dom"/>
</dbReference>
<evidence type="ECO:0000313" key="3">
    <source>
        <dbReference type="EMBL" id="KAH0452832.1"/>
    </source>
</evidence>
<dbReference type="PROSITE" id="PS50011">
    <property type="entry name" value="PROTEIN_KINASE_DOM"/>
    <property type="match status" value="1"/>
</dbReference>
<dbReference type="GO" id="GO:0005524">
    <property type="term" value="F:ATP binding"/>
    <property type="evidence" value="ECO:0007669"/>
    <property type="project" value="InterPro"/>
</dbReference>
<protein>
    <recommendedName>
        <fullName evidence="2">Protein kinase domain-containing protein</fullName>
    </recommendedName>
</protein>
<dbReference type="EMBL" id="JAGFBR010000016">
    <property type="protein sequence ID" value="KAH0452832.1"/>
    <property type="molecule type" value="Genomic_DNA"/>
</dbReference>
<evidence type="ECO:0000259" key="2">
    <source>
        <dbReference type="PROSITE" id="PS50011"/>
    </source>
</evidence>
<dbReference type="InterPro" id="IPR010632">
    <property type="entry name" value="DUF1221"/>
</dbReference>
<dbReference type="Pfam" id="PF07714">
    <property type="entry name" value="PK_Tyr_Ser-Thr"/>
    <property type="match status" value="1"/>
</dbReference>
<accession>A0AAV7G974</accession>
<evidence type="ECO:0000256" key="1">
    <source>
        <dbReference type="SAM" id="MobiDB-lite"/>
    </source>
</evidence>
<keyword evidence="4" id="KW-1185">Reference proteome</keyword>
<feature type="domain" description="Protein kinase" evidence="2">
    <location>
        <begin position="279"/>
        <end position="547"/>
    </location>
</feature>
<dbReference type="PANTHER" id="PTHR44329:SF260">
    <property type="entry name" value="PROTEIN KINASE DOMAIN-CONTAINING PROTEIN"/>
    <property type="match status" value="1"/>
</dbReference>
<dbReference type="AlphaFoldDB" id="A0AAV7G974"/>